<feature type="compositionally biased region" description="Basic residues" evidence="11">
    <location>
        <begin position="28"/>
        <end position="38"/>
    </location>
</feature>
<dbReference type="InterPro" id="IPR001841">
    <property type="entry name" value="Znf_RING"/>
</dbReference>
<feature type="region of interest" description="Disordered" evidence="11">
    <location>
        <begin position="1136"/>
        <end position="1184"/>
    </location>
</feature>
<dbReference type="InterPro" id="IPR000967">
    <property type="entry name" value="Znf_NFX1"/>
</dbReference>
<dbReference type="EMBL" id="CAJVPJ010000610">
    <property type="protein sequence ID" value="CAG8542480.1"/>
    <property type="molecule type" value="Genomic_DNA"/>
</dbReference>
<evidence type="ECO:0000259" key="14">
    <source>
        <dbReference type="PROSITE" id="PS51061"/>
    </source>
</evidence>
<dbReference type="GO" id="GO:0008270">
    <property type="term" value="F:zinc ion binding"/>
    <property type="evidence" value="ECO:0007669"/>
    <property type="project" value="UniProtKB-KW"/>
</dbReference>
<dbReference type="GO" id="GO:0000981">
    <property type="term" value="F:DNA-binding transcription factor activity, RNA polymerase II-specific"/>
    <property type="evidence" value="ECO:0007669"/>
    <property type="project" value="TreeGrafter"/>
</dbReference>
<feature type="domain" description="PHD-type" evidence="12">
    <location>
        <begin position="288"/>
        <end position="352"/>
    </location>
</feature>
<dbReference type="InterPro" id="IPR001374">
    <property type="entry name" value="R3H_dom"/>
</dbReference>
<feature type="compositionally biased region" description="Acidic residues" evidence="11">
    <location>
        <begin position="1172"/>
        <end position="1184"/>
    </location>
</feature>
<accession>A0A9N9ARN4</accession>
<evidence type="ECO:0000256" key="2">
    <source>
        <dbReference type="ARBA" id="ARBA00007269"/>
    </source>
</evidence>
<evidence type="ECO:0000256" key="7">
    <source>
        <dbReference type="ARBA" id="ARBA00023015"/>
    </source>
</evidence>
<dbReference type="Pfam" id="PF01424">
    <property type="entry name" value="R3H"/>
    <property type="match status" value="1"/>
</dbReference>
<feature type="compositionally biased region" description="Polar residues" evidence="11">
    <location>
        <begin position="266"/>
        <end position="275"/>
    </location>
</feature>
<sequence>MSSLGSANNDFESEERGAQQRAHDSNRGIRRGRRRGWRNNRENLTPSARSHAEASSQGQSSNNHLQQSSINTVNGTSKSNNDRNANVNLNDSESVATASLKNVNQEHQTGSEDIKNTTETTPTHTDRPLNQDSHLASTSYTNSRSNNQRGRPNRRTDRSSIAGRRGGPSRTQPREEPFTETSRSGTSMRTGMRGQGRWKRRSEETSSSGVASSSETHCDPSQQTSTNTTTRTIGSSSTSTNNPHAFPRAPRAPRPPRTRRPPRPNASASVSSTTDVLSSITHGLSTSTYECMICCEVIRPSHKTWFCSTCWAVFHLHCAQKWARKSMTDIGSSVSGEINADRNWRCPGCQNRNTDIPTEYKCFCGKSKDPEMNRYITPHSCGDVCGRPRECPHSCVLNKSFEWLFLRRTMWQECTMHSCETSCHAGPCPPCDTIQMQHCYCGKSTREAKCGQGDAVACKDGSAERFGYYACEKLCDRLLACGVHRCESRCHPISAVEPCPRDPSLVTTCPCGKRTIHSLLKRQRVSCQEDIPLCGSSCNKQLPCGHLCQDFCHSGDCKPCEVLTKVKCRCGSMEFERICKDVSSANESLECERICHTLRECGRHECGKRCCPSINKVKVGRRGFNRRANEEIDENHRCTLICGKNLKCGNHTCQILCHRGHCPPCLEASFDELTCACGRTKVYPPISCGMKLPSCPYTCTRSPPCGHSEITHPCHEDGQPCPPCPSLVNKLCMCGKTVVKSVPCHQTTVSCGRICDLPISCGGHRCKRSCHSGNCLIGENGLNGKCAQKCGKIKVCGHECTAECHAPARCPEDVPCETMMVVKCQCGRISKEIKCNATVENAGEIMNRHLGCDEACALAERNRRLAEALEIDSDDTSKIEIEYEENLVNMYSKNKVWAKNLENVIGEFITSDKQTLNLPAMKGPFRKFVHELCGHYRLASESVDVEPYRSVILRKKPESRIPSLLLSQAAISPNQASQSTSTTASVTATSVRKPKQPVNALYLSELSCGLSKEECQKHVEPLMGKLSFVIKWVNENDAYILPSMTAMGMDEVELTLTRLKHALNDGLKGIAQSVELCWVNSKYEVISREKNNVISNAFFEGESKTRVTQATVRDADPIPVGINPFGVLMTVGDHDSTVSDDSSDRVLLSTSNNKSGNDETKNEARTVSPSDDVVDDWELLSDEE</sequence>
<dbReference type="GO" id="GO:0000977">
    <property type="term" value="F:RNA polymerase II transcription regulatory region sequence-specific DNA binding"/>
    <property type="evidence" value="ECO:0007669"/>
    <property type="project" value="TreeGrafter"/>
</dbReference>
<dbReference type="PROSITE" id="PS50089">
    <property type="entry name" value="ZF_RING_2"/>
    <property type="match status" value="1"/>
</dbReference>
<feature type="compositionally biased region" description="Polar residues" evidence="11">
    <location>
        <begin position="130"/>
        <end position="150"/>
    </location>
</feature>
<evidence type="ECO:0000256" key="11">
    <source>
        <dbReference type="SAM" id="MobiDB-lite"/>
    </source>
</evidence>
<evidence type="ECO:0000256" key="8">
    <source>
        <dbReference type="ARBA" id="ARBA00023163"/>
    </source>
</evidence>
<dbReference type="Proteomes" id="UP000789572">
    <property type="component" value="Unassembled WGS sequence"/>
</dbReference>
<keyword evidence="9" id="KW-0539">Nucleus</keyword>
<dbReference type="InterPro" id="IPR034078">
    <property type="entry name" value="NFX1_fam"/>
</dbReference>
<feature type="domain" description="RING-type" evidence="13">
    <location>
        <begin position="291"/>
        <end position="350"/>
    </location>
</feature>
<feature type="compositionally biased region" description="Polar residues" evidence="11">
    <location>
        <begin position="179"/>
        <end position="189"/>
    </location>
</feature>
<gene>
    <name evidence="15" type="ORF">POCULU_LOCUS4607</name>
</gene>
<dbReference type="InterPro" id="IPR036867">
    <property type="entry name" value="R3H_dom_sf"/>
</dbReference>
<keyword evidence="8" id="KW-0804">Transcription</keyword>
<dbReference type="GO" id="GO:0000122">
    <property type="term" value="P:negative regulation of transcription by RNA polymerase II"/>
    <property type="evidence" value="ECO:0007669"/>
    <property type="project" value="TreeGrafter"/>
</dbReference>
<name>A0A9N9ARN4_9GLOM</name>
<feature type="compositionally biased region" description="Low complexity" evidence="11">
    <location>
        <begin position="205"/>
        <end position="215"/>
    </location>
</feature>
<organism evidence="15 16">
    <name type="scientific">Paraglomus occultum</name>
    <dbReference type="NCBI Taxonomy" id="144539"/>
    <lineage>
        <taxon>Eukaryota</taxon>
        <taxon>Fungi</taxon>
        <taxon>Fungi incertae sedis</taxon>
        <taxon>Mucoromycota</taxon>
        <taxon>Glomeromycotina</taxon>
        <taxon>Glomeromycetes</taxon>
        <taxon>Paraglomerales</taxon>
        <taxon>Paraglomeraceae</taxon>
        <taxon>Paraglomus</taxon>
    </lineage>
</organism>
<dbReference type="PANTHER" id="PTHR12360:SF12">
    <property type="entry name" value="TRANSCRIPTIONAL REPRESSOR NF-X1"/>
    <property type="match status" value="1"/>
</dbReference>
<comment type="caution">
    <text evidence="15">The sequence shown here is derived from an EMBL/GenBank/DDBJ whole genome shotgun (WGS) entry which is preliminary data.</text>
</comment>
<dbReference type="PANTHER" id="PTHR12360">
    <property type="entry name" value="NUCLEAR TRANSCRIPTION FACTOR, X-BOX BINDING 1 NFX1"/>
    <property type="match status" value="1"/>
</dbReference>
<evidence type="ECO:0000256" key="1">
    <source>
        <dbReference type="ARBA" id="ARBA00004123"/>
    </source>
</evidence>
<feature type="compositionally biased region" description="Polar residues" evidence="11">
    <location>
        <begin position="1"/>
        <end position="10"/>
    </location>
</feature>
<evidence type="ECO:0000259" key="12">
    <source>
        <dbReference type="PROSITE" id="PS50016"/>
    </source>
</evidence>
<feature type="compositionally biased region" description="Low complexity" evidence="11">
    <location>
        <begin position="224"/>
        <end position="242"/>
    </location>
</feature>
<dbReference type="InterPro" id="IPR019787">
    <property type="entry name" value="Znf_PHD-finger"/>
</dbReference>
<dbReference type="Pfam" id="PF01422">
    <property type="entry name" value="zf-NF-X1"/>
    <property type="match status" value="5"/>
</dbReference>
<keyword evidence="4" id="KW-0677">Repeat</keyword>
<dbReference type="AlphaFoldDB" id="A0A9N9ARN4"/>
<dbReference type="PROSITE" id="PS51061">
    <property type="entry name" value="R3H"/>
    <property type="match status" value="1"/>
</dbReference>
<evidence type="ECO:0000313" key="16">
    <source>
        <dbReference type="Proteomes" id="UP000789572"/>
    </source>
</evidence>
<evidence type="ECO:0000256" key="10">
    <source>
        <dbReference type="PROSITE-ProRule" id="PRU00175"/>
    </source>
</evidence>
<feature type="domain" description="R3H" evidence="14">
    <location>
        <begin position="895"/>
        <end position="957"/>
    </location>
</feature>
<keyword evidence="5 10" id="KW-0863">Zinc-finger</keyword>
<dbReference type="Gene3D" id="3.30.1370.50">
    <property type="entry name" value="R3H-like domain"/>
    <property type="match status" value="1"/>
</dbReference>
<dbReference type="PROSITE" id="PS50016">
    <property type="entry name" value="ZF_PHD_2"/>
    <property type="match status" value="1"/>
</dbReference>
<feature type="compositionally biased region" description="Polar residues" evidence="11">
    <location>
        <begin position="42"/>
        <end position="79"/>
    </location>
</feature>
<evidence type="ECO:0000256" key="5">
    <source>
        <dbReference type="ARBA" id="ARBA00022771"/>
    </source>
</evidence>
<feature type="compositionally biased region" description="Polar residues" evidence="11">
    <location>
        <begin position="91"/>
        <end position="108"/>
    </location>
</feature>
<dbReference type="SMART" id="SM00438">
    <property type="entry name" value="ZnF_NFX"/>
    <property type="match status" value="7"/>
</dbReference>
<evidence type="ECO:0000256" key="9">
    <source>
        <dbReference type="ARBA" id="ARBA00023242"/>
    </source>
</evidence>
<evidence type="ECO:0000256" key="3">
    <source>
        <dbReference type="ARBA" id="ARBA00022723"/>
    </source>
</evidence>
<evidence type="ECO:0000256" key="6">
    <source>
        <dbReference type="ARBA" id="ARBA00022833"/>
    </source>
</evidence>
<keyword evidence="16" id="KW-1185">Reference proteome</keyword>
<dbReference type="OrthoDB" id="6512771at2759"/>
<evidence type="ECO:0000259" key="13">
    <source>
        <dbReference type="PROSITE" id="PS50089"/>
    </source>
</evidence>
<feature type="region of interest" description="Disordered" evidence="11">
    <location>
        <begin position="1"/>
        <end position="275"/>
    </location>
</feature>
<dbReference type="SUPFAM" id="SSF82708">
    <property type="entry name" value="R3H domain"/>
    <property type="match status" value="1"/>
</dbReference>
<evidence type="ECO:0000256" key="4">
    <source>
        <dbReference type="ARBA" id="ARBA00022737"/>
    </source>
</evidence>
<proteinExistence type="inferred from homology"/>
<dbReference type="CDD" id="cd06008">
    <property type="entry name" value="NF-X1-zinc-finger"/>
    <property type="match status" value="7"/>
</dbReference>
<reference evidence="15" key="1">
    <citation type="submission" date="2021-06" db="EMBL/GenBank/DDBJ databases">
        <authorList>
            <person name="Kallberg Y."/>
            <person name="Tangrot J."/>
            <person name="Rosling A."/>
        </authorList>
    </citation>
    <scope>NUCLEOTIDE SEQUENCE</scope>
    <source>
        <strain evidence="15">IA702</strain>
    </source>
</reference>
<comment type="subcellular location">
    <subcellularLocation>
        <location evidence="1">Nucleus</location>
    </subcellularLocation>
</comment>
<protein>
    <submittedName>
        <fullName evidence="15">2165_t:CDS:1</fullName>
    </submittedName>
</protein>
<dbReference type="GO" id="GO:0005634">
    <property type="term" value="C:nucleus"/>
    <property type="evidence" value="ECO:0007669"/>
    <property type="project" value="UniProtKB-SubCell"/>
</dbReference>
<keyword evidence="7" id="KW-0805">Transcription regulation</keyword>
<comment type="similarity">
    <text evidence="2">Belongs to the NFX1 family.</text>
</comment>
<dbReference type="CDD" id="cd02325">
    <property type="entry name" value="R3H"/>
    <property type="match status" value="1"/>
</dbReference>
<keyword evidence="3" id="KW-0479">Metal-binding</keyword>
<feature type="compositionally biased region" description="Basic and acidic residues" evidence="11">
    <location>
        <begin position="14"/>
        <end position="27"/>
    </location>
</feature>
<evidence type="ECO:0000313" key="15">
    <source>
        <dbReference type="EMBL" id="CAG8542480.1"/>
    </source>
</evidence>
<dbReference type="SMART" id="SM00393">
    <property type="entry name" value="R3H"/>
    <property type="match status" value="1"/>
</dbReference>
<keyword evidence="6" id="KW-0862">Zinc</keyword>